<feature type="compositionally biased region" description="Polar residues" evidence="1">
    <location>
        <begin position="92"/>
        <end position="105"/>
    </location>
</feature>
<feature type="region of interest" description="Disordered" evidence="1">
    <location>
        <begin position="86"/>
        <end position="105"/>
    </location>
</feature>
<gene>
    <name evidence="2" type="ORF">BU24DRAFT_454167</name>
</gene>
<dbReference type="AlphaFoldDB" id="A0A6A5XH32"/>
<dbReference type="Proteomes" id="UP000799778">
    <property type="component" value="Unassembled WGS sequence"/>
</dbReference>
<sequence length="318" mass="36079">MSDREATAEDSFDSLTAAEKVDVVRRVDSALWGLREDDVAIRKAMLCMIQMDDETLKSTRERLLGNKQLAGVTRSIQISTVFEAQPHHHSITGPSETTAPAESTSNLLPYSDEAAISSDTAPNNPSRSRPRAEHINTLGSRMNLGDQPAPSNLNKRKAAEVPEIERQPKQRRKNKQHRISKKADGSQVAARPKVYEWVKPLKEPKVGSWKCRVCYNWNSKFHQRCKGYDNSDPDDHTRCRGRKYSHTLCLQEADGKAAREKEPYAGEWLCRFCGYWNLRSAQDCENKGEGLDFGMCAIDVEEACEYRQEEDATHQRRP</sequence>
<organism evidence="2 3">
    <name type="scientific">Aaosphaeria arxii CBS 175.79</name>
    <dbReference type="NCBI Taxonomy" id="1450172"/>
    <lineage>
        <taxon>Eukaryota</taxon>
        <taxon>Fungi</taxon>
        <taxon>Dikarya</taxon>
        <taxon>Ascomycota</taxon>
        <taxon>Pezizomycotina</taxon>
        <taxon>Dothideomycetes</taxon>
        <taxon>Pleosporomycetidae</taxon>
        <taxon>Pleosporales</taxon>
        <taxon>Pleosporales incertae sedis</taxon>
        <taxon>Aaosphaeria</taxon>
    </lineage>
</organism>
<accession>A0A6A5XH32</accession>
<protein>
    <recommendedName>
        <fullName evidence="4">RanBP2-type domain-containing protein</fullName>
    </recommendedName>
</protein>
<feature type="compositionally biased region" description="Basic residues" evidence="1">
    <location>
        <begin position="169"/>
        <end position="180"/>
    </location>
</feature>
<feature type="region of interest" description="Disordered" evidence="1">
    <location>
        <begin position="137"/>
        <end position="190"/>
    </location>
</feature>
<keyword evidence="3" id="KW-1185">Reference proteome</keyword>
<reference evidence="2" key="1">
    <citation type="journal article" date="2020" name="Stud. Mycol.">
        <title>101 Dothideomycetes genomes: a test case for predicting lifestyles and emergence of pathogens.</title>
        <authorList>
            <person name="Haridas S."/>
            <person name="Albert R."/>
            <person name="Binder M."/>
            <person name="Bloem J."/>
            <person name="Labutti K."/>
            <person name="Salamov A."/>
            <person name="Andreopoulos B."/>
            <person name="Baker S."/>
            <person name="Barry K."/>
            <person name="Bills G."/>
            <person name="Bluhm B."/>
            <person name="Cannon C."/>
            <person name="Castanera R."/>
            <person name="Culley D."/>
            <person name="Daum C."/>
            <person name="Ezra D."/>
            <person name="Gonzalez J."/>
            <person name="Henrissat B."/>
            <person name="Kuo A."/>
            <person name="Liang C."/>
            <person name="Lipzen A."/>
            <person name="Lutzoni F."/>
            <person name="Magnuson J."/>
            <person name="Mondo S."/>
            <person name="Nolan M."/>
            <person name="Ohm R."/>
            <person name="Pangilinan J."/>
            <person name="Park H.-J."/>
            <person name="Ramirez L."/>
            <person name="Alfaro M."/>
            <person name="Sun H."/>
            <person name="Tritt A."/>
            <person name="Yoshinaga Y."/>
            <person name="Zwiers L.-H."/>
            <person name="Turgeon B."/>
            <person name="Goodwin S."/>
            <person name="Spatafora J."/>
            <person name="Crous P."/>
            <person name="Grigoriev I."/>
        </authorList>
    </citation>
    <scope>NUCLEOTIDE SEQUENCE</scope>
    <source>
        <strain evidence="2">CBS 175.79</strain>
    </source>
</reference>
<dbReference type="EMBL" id="ML978074">
    <property type="protein sequence ID" value="KAF2011664.1"/>
    <property type="molecule type" value="Genomic_DNA"/>
</dbReference>
<name>A0A6A5XH32_9PLEO</name>
<dbReference type="RefSeq" id="XP_033380003.1">
    <property type="nucleotide sequence ID" value="XM_033531301.1"/>
</dbReference>
<dbReference type="GeneID" id="54288698"/>
<evidence type="ECO:0000256" key="1">
    <source>
        <dbReference type="SAM" id="MobiDB-lite"/>
    </source>
</evidence>
<feature type="compositionally biased region" description="Basic and acidic residues" evidence="1">
    <location>
        <begin position="157"/>
        <end position="168"/>
    </location>
</feature>
<evidence type="ECO:0000313" key="3">
    <source>
        <dbReference type="Proteomes" id="UP000799778"/>
    </source>
</evidence>
<evidence type="ECO:0000313" key="2">
    <source>
        <dbReference type="EMBL" id="KAF2011664.1"/>
    </source>
</evidence>
<proteinExistence type="predicted"/>
<evidence type="ECO:0008006" key="4">
    <source>
        <dbReference type="Google" id="ProtNLM"/>
    </source>
</evidence>